<evidence type="ECO:0000313" key="7">
    <source>
        <dbReference type="EMBL" id="MBM6704552.1"/>
    </source>
</evidence>
<gene>
    <name evidence="7" type="ORF">H6A60_08660</name>
</gene>
<dbReference type="RefSeq" id="WP_205103535.1">
    <property type="nucleotide sequence ID" value="NZ_JACJJC010000013.1"/>
</dbReference>
<dbReference type="InterPro" id="IPR003953">
    <property type="entry name" value="FAD-dep_OxRdtase_2_FAD-bd"/>
</dbReference>
<feature type="domain" description="FAD-dependent oxidoreductase 2 FAD-binding" evidence="6">
    <location>
        <begin position="38"/>
        <end position="484"/>
    </location>
</feature>
<keyword evidence="8" id="KW-1185">Reference proteome</keyword>
<dbReference type="PANTHER" id="PTHR43400:SF7">
    <property type="entry name" value="FAD-DEPENDENT OXIDOREDUCTASE 2 FAD BINDING DOMAIN-CONTAINING PROTEIN"/>
    <property type="match status" value="1"/>
</dbReference>
<evidence type="ECO:0000256" key="4">
    <source>
        <dbReference type="ARBA" id="ARBA00023002"/>
    </source>
</evidence>
<proteinExistence type="inferred from homology"/>
<evidence type="ECO:0000313" key="8">
    <source>
        <dbReference type="Proteomes" id="UP000715095"/>
    </source>
</evidence>
<keyword evidence="4 5" id="KW-0560">Oxidoreductase</keyword>
<protein>
    <submittedName>
        <fullName evidence="7">Flavocytochrome c</fullName>
    </submittedName>
</protein>
<evidence type="ECO:0000256" key="3">
    <source>
        <dbReference type="ARBA" id="ARBA00022827"/>
    </source>
</evidence>
<keyword evidence="3 5" id="KW-0274">FAD</keyword>
<dbReference type="Gene3D" id="3.90.700.10">
    <property type="entry name" value="Succinate dehydrogenase/fumarate reductase flavoprotein, catalytic domain"/>
    <property type="match status" value="1"/>
</dbReference>
<name>A0ABS2DT68_9BURK</name>
<evidence type="ECO:0000259" key="6">
    <source>
        <dbReference type="Pfam" id="PF00890"/>
    </source>
</evidence>
<comment type="similarity">
    <text evidence="5">Belongs to the FAD-dependent oxidoreductase 2 family. FRD/SDH subfamily.</text>
</comment>
<dbReference type="PANTHER" id="PTHR43400">
    <property type="entry name" value="FUMARATE REDUCTASE"/>
    <property type="match status" value="1"/>
</dbReference>
<dbReference type="NCBIfam" id="TIGR01813">
    <property type="entry name" value="flavo_cyto_c"/>
    <property type="match status" value="1"/>
</dbReference>
<evidence type="ECO:0000256" key="5">
    <source>
        <dbReference type="RuleBase" id="RU366062"/>
    </source>
</evidence>
<dbReference type="InterPro" id="IPR010960">
    <property type="entry name" value="Flavocytochrome_c"/>
</dbReference>
<dbReference type="InterPro" id="IPR036188">
    <property type="entry name" value="FAD/NAD-bd_sf"/>
</dbReference>
<comment type="cofactor">
    <cofactor evidence="1">
        <name>FAD</name>
        <dbReference type="ChEBI" id="CHEBI:57692"/>
    </cofactor>
</comment>
<evidence type="ECO:0000256" key="2">
    <source>
        <dbReference type="ARBA" id="ARBA00022630"/>
    </source>
</evidence>
<dbReference type="Proteomes" id="UP000715095">
    <property type="component" value="Unassembled WGS sequence"/>
</dbReference>
<sequence>MQKTSRRRFLTAAAISAAALPGAASAALEVKKPDETFDIVVVGSGVAGTIAAITAAEGGARVLLVEKMNRLGGTSRFSGLNFACVGSPAQKAKGVKDSPEALAGDMARVSGGFGNYQLALHMAKNTARAEKWLTDRGVRWDGRLLKLGGHSAERCLIPEGDGAGLLRALWKHMEGLKNLVVRTNVKVDDVMMDENGRAVGVYVRENYRFNPTDASDDENNRSGVKRTIGASRAVIFASGGYARDKAFRSIEVPFLAGVSTTTSEGATAGALKAMVRAGARAMHLMLYRFAYPLPTEDMVWGMMIDPATGKRFMSEGSSRNTLAEGSLKLRLTNGDKKPFMVYDDLALSKFHNFNRIGRSLNGLNGIDGTMFKFDTLEALAAHFGTDPKALAESLRTYNEGIRAGKDAFDKPLVRTERKVEPLSETGPWYGIVISPRLNYTPGGIRFNEKAQAISLTNERPIPGLYVCGEAAGGLHGAERMTACSMPACAVFGLIAGEQALAEKA</sequence>
<dbReference type="PRINTS" id="PR00411">
    <property type="entry name" value="PNDRDTASEI"/>
</dbReference>
<keyword evidence="5" id="KW-0732">Signal</keyword>
<dbReference type="SUPFAM" id="SSF51905">
    <property type="entry name" value="FAD/NAD(P)-binding domain"/>
    <property type="match status" value="1"/>
</dbReference>
<accession>A0ABS2DT68</accession>
<dbReference type="InterPro" id="IPR006311">
    <property type="entry name" value="TAT_signal"/>
</dbReference>
<dbReference type="SUPFAM" id="SSF56425">
    <property type="entry name" value="Succinate dehydrogenase/fumarate reductase flavoprotein, catalytic domain"/>
    <property type="match status" value="1"/>
</dbReference>
<dbReference type="InterPro" id="IPR050315">
    <property type="entry name" value="FAD-oxidoreductase_2"/>
</dbReference>
<evidence type="ECO:0000256" key="1">
    <source>
        <dbReference type="ARBA" id="ARBA00001974"/>
    </source>
</evidence>
<reference evidence="7 8" key="1">
    <citation type="journal article" date="2021" name="Sci. Rep.">
        <title>The distribution of antibiotic resistance genes in chicken gut microbiota commensals.</title>
        <authorList>
            <person name="Juricova H."/>
            <person name="Matiasovicova J."/>
            <person name="Kubasova T."/>
            <person name="Cejkova D."/>
            <person name="Rychlik I."/>
        </authorList>
    </citation>
    <scope>NUCLEOTIDE SEQUENCE [LARGE SCALE GENOMIC DNA]</scope>
    <source>
        <strain evidence="7 8">An829</strain>
    </source>
</reference>
<organism evidence="7 8">
    <name type="scientific">Sutterella massiliensis</name>
    <dbReference type="NCBI Taxonomy" id="1816689"/>
    <lineage>
        <taxon>Bacteria</taxon>
        <taxon>Pseudomonadati</taxon>
        <taxon>Pseudomonadota</taxon>
        <taxon>Betaproteobacteria</taxon>
        <taxon>Burkholderiales</taxon>
        <taxon>Sutterellaceae</taxon>
        <taxon>Sutterella</taxon>
    </lineage>
</organism>
<keyword evidence="2 5" id="KW-0285">Flavoprotein</keyword>
<dbReference type="PROSITE" id="PS51318">
    <property type="entry name" value="TAT"/>
    <property type="match status" value="1"/>
</dbReference>
<comment type="caution">
    <text evidence="7">The sequence shown here is derived from an EMBL/GenBank/DDBJ whole genome shotgun (WGS) entry which is preliminary data.</text>
</comment>
<dbReference type="EMBL" id="JACJJC010000013">
    <property type="protein sequence ID" value="MBM6704552.1"/>
    <property type="molecule type" value="Genomic_DNA"/>
</dbReference>
<dbReference type="Pfam" id="PF00890">
    <property type="entry name" value="FAD_binding_2"/>
    <property type="match status" value="1"/>
</dbReference>
<feature type="signal peptide" evidence="5">
    <location>
        <begin position="1"/>
        <end position="26"/>
    </location>
</feature>
<dbReference type="InterPro" id="IPR027477">
    <property type="entry name" value="Succ_DH/fumarate_Rdtase_cat_sf"/>
</dbReference>
<feature type="chain" id="PRO_5045005514" evidence="5">
    <location>
        <begin position="27"/>
        <end position="504"/>
    </location>
</feature>
<dbReference type="Gene3D" id="3.50.50.60">
    <property type="entry name" value="FAD/NAD(P)-binding domain"/>
    <property type="match status" value="1"/>
</dbReference>